<reference evidence="3 4" key="1">
    <citation type="submission" date="2020-04" db="EMBL/GenBank/DDBJ databases">
        <title>Perkinsus olseni comparative genomics.</title>
        <authorList>
            <person name="Bogema D.R."/>
        </authorList>
    </citation>
    <scope>NUCLEOTIDE SEQUENCE [LARGE SCALE GENOMIC DNA]</scope>
    <source>
        <strain evidence="3">ATCC PRA-205</strain>
    </source>
</reference>
<evidence type="ECO:0000259" key="2">
    <source>
        <dbReference type="PROSITE" id="PS51686"/>
    </source>
</evidence>
<proteinExistence type="inferred from homology"/>
<dbReference type="Gene3D" id="3.40.50.150">
    <property type="entry name" value="Vaccinia Virus protein VP39"/>
    <property type="match status" value="1"/>
</dbReference>
<feature type="binding site" evidence="1">
    <location>
        <position position="309"/>
    </location>
    <ligand>
        <name>S-adenosyl-L-methionine</name>
        <dbReference type="ChEBI" id="CHEBI:59789"/>
    </ligand>
</feature>
<keyword evidence="1" id="KW-0489">Methyltransferase</keyword>
<feature type="domain" description="SAM-dependent MTase RsmB/NOP-type" evidence="2">
    <location>
        <begin position="162"/>
        <end position="360"/>
    </location>
</feature>
<evidence type="ECO:0000256" key="1">
    <source>
        <dbReference type="PROSITE-ProRule" id="PRU01023"/>
    </source>
</evidence>
<dbReference type="InterPro" id="IPR023267">
    <property type="entry name" value="RCMT"/>
</dbReference>
<dbReference type="InterPro" id="IPR001678">
    <property type="entry name" value="MeTrfase_RsmB-F_NOP2_dom"/>
</dbReference>
<dbReference type="PROSITE" id="PS51686">
    <property type="entry name" value="SAM_MT_RSMB_NOP"/>
    <property type="match status" value="1"/>
</dbReference>
<dbReference type="GO" id="GO:0001510">
    <property type="term" value="P:RNA methylation"/>
    <property type="evidence" value="ECO:0007669"/>
    <property type="project" value="InterPro"/>
</dbReference>
<sequence length="360" mass="40333">MTSLNTETSERYPEFEHGRVGSRMGLQELGDLWCVTSTSPLEQVNFAGEIVKRTNNINYGLVDEGYVISVDKMNVMRSGISSRTGVQREGARWIPFGACHELVVRSRLLARLVVNRMSGPILDLHKRHRYDSRGDKPTFQSDAFDEYYNTQALLPPEEWKETVECLRTPLPTSFRVMDLGVSSEIVKEQARKFQEEISKLHPGQFQELPFVKDGYQVNLPRPVLRAPLSGLKSFHEFLVNQGQAGVLMRQETVSMLPALALKGELQQDSLVLDICSAPGSKTSQLLEMLNECPRPDPSKPPEGMVVANELVVKRAHLLIHRLRHHNSPNLVVTAHAGQAFPSCFDGATGRKIEFDAALCD</sequence>
<dbReference type="EMBL" id="JABANM010012650">
    <property type="protein sequence ID" value="KAF4735627.1"/>
    <property type="molecule type" value="Genomic_DNA"/>
</dbReference>
<comment type="caution">
    <text evidence="3">The sequence shown here is derived from an EMBL/GenBank/DDBJ whole genome shotgun (WGS) entry which is preliminary data.</text>
</comment>
<dbReference type="PANTHER" id="PTHR22808:SF1">
    <property type="entry name" value="RNA CYTOSINE-C(5)-METHYLTRANSFERASE NSUN2-RELATED"/>
    <property type="match status" value="1"/>
</dbReference>
<evidence type="ECO:0000313" key="4">
    <source>
        <dbReference type="Proteomes" id="UP000574390"/>
    </source>
</evidence>
<gene>
    <name evidence="3" type="ORF">FOZ62_019262</name>
</gene>
<keyword evidence="1" id="KW-0694">RNA-binding</keyword>
<feature type="binding site" evidence="1">
    <location>
        <begin position="275"/>
        <end position="281"/>
    </location>
    <ligand>
        <name>S-adenosyl-L-methionine</name>
        <dbReference type="ChEBI" id="CHEBI:59789"/>
    </ligand>
</feature>
<dbReference type="PANTHER" id="PTHR22808">
    <property type="entry name" value="NCL1 YEAST -RELATED NOL1/NOP2/FMU SUN DOMAIN-CONTAINING"/>
    <property type="match status" value="1"/>
</dbReference>
<keyword evidence="1" id="KW-0808">Transferase</keyword>
<dbReference type="AlphaFoldDB" id="A0A7J6SSA8"/>
<comment type="similarity">
    <text evidence="1">Belongs to the class I-like SAM-binding methyltransferase superfamily. RsmB/NOP family.</text>
</comment>
<feature type="non-terminal residue" evidence="3">
    <location>
        <position position="1"/>
    </location>
</feature>
<dbReference type="GO" id="GO:0008173">
    <property type="term" value="F:RNA methyltransferase activity"/>
    <property type="evidence" value="ECO:0007669"/>
    <property type="project" value="InterPro"/>
</dbReference>
<dbReference type="SUPFAM" id="SSF53335">
    <property type="entry name" value="S-adenosyl-L-methionine-dependent methyltransferases"/>
    <property type="match status" value="1"/>
</dbReference>
<dbReference type="GO" id="GO:0003723">
    <property type="term" value="F:RNA binding"/>
    <property type="evidence" value="ECO:0007669"/>
    <property type="project" value="UniProtKB-UniRule"/>
</dbReference>
<feature type="binding site" evidence="1">
    <location>
        <position position="360"/>
    </location>
    <ligand>
        <name>S-adenosyl-L-methionine</name>
        <dbReference type="ChEBI" id="CHEBI:59789"/>
    </ligand>
</feature>
<dbReference type="Proteomes" id="UP000574390">
    <property type="component" value="Unassembled WGS sequence"/>
</dbReference>
<comment type="caution">
    <text evidence="1">Lacks conserved residue(s) required for the propagation of feature annotation.</text>
</comment>
<name>A0A7J6SSA8_PEROL</name>
<dbReference type="InterPro" id="IPR029063">
    <property type="entry name" value="SAM-dependent_MTases_sf"/>
</dbReference>
<keyword evidence="1" id="KW-0949">S-adenosyl-L-methionine</keyword>
<protein>
    <recommendedName>
        <fullName evidence="2">SAM-dependent MTase RsmB/NOP-type domain-containing protein</fullName>
    </recommendedName>
</protein>
<organism evidence="3 4">
    <name type="scientific">Perkinsus olseni</name>
    <name type="common">Perkinsus atlanticus</name>
    <dbReference type="NCBI Taxonomy" id="32597"/>
    <lineage>
        <taxon>Eukaryota</taxon>
        <taxon>Sar</taxon>
        <taxon>Alveolata</taxon>
        <taxon>Perkinsozoa</taxon>
        <taxon>Perkinsea</taxon>
        <taxon>Perkinsida</taxon>
        <taxon>Perkinsidae</taxon>
        <taxon>Perkinsus</taxon>
    </lineage>
</organism>
<evidence type="ECO:0000313" key="3">
    <source>
        <dbReference type="EMBL" id="KAF4735627.1"/>
    </source>
</evidence>
<accession>A0A7J6SSA8</accession>